<sequence>MFLINSNKMFFMLIMVFSTMISISTNSWLGCWMGLEINLLSFIPLISNNKNLLMTETALKYFLVQSIASINFIFFVLLSSFSMKMLFFNNLLEMFVNSSLFMKMGAAPFHFWFPNIIESMSWMNCFLLMTWQKISPMILLSYFFNKNFLICIVIITAFTGAISGLNQSSLRKTLVFSSINHLSWLLLAMMLSETYWNFYFVIYSFLMLVICFMMKMMNYTHFNQIFFSKFNLMLKMFFFFNLLSLGGLPPFLGFLPKWMIIKFLMKMKFIFITFTLLLTALITLFFYIRISYSSLLLSNMKKKWFNLFFMKKTMYMSSILSFISMSSLMLSTMIFYIF</sequence>
<proteinExistence type="inferred from homology"/>
<dbReference type="GO" id="GO:0006120">
    <property type="term" value="P:mitochondrial electron transport, NADH to ubiquinone"/>
    <property type="evidence" value="ECO:0007669"/>
    <property type="project" value="InterPro"/>
</dbReference>
<keyword evidence="11 18" id="KW-0249">Electron transport</keyword>
<keyword evidence="15 18" id="KW-0496">Mitochondrion</keyword>
<comment type="catalytic activity">
    <reaction evidence="17 18">
        <text>a ubiquinone + NADH + 5 H(+)(in) = a ubiquinol + NAD(+) + 4 H(+)(out)</text>
        <dbReference type="Rhea" id="RHEA:29091"/>
        <dbReference type="Rhea" id="RHEA-COMP:9565"/>
        <dbReference type="Rhea" id="RHEA-COMP:9566"/>
        <dbReference type="ChEBI" id="CHEBI:15378"/>
        <dbReference type="ChEBI" id="CHEBI:16389"/>
        <dbReference type="ChEBI" id="CHEBI:17976"/>
        <dbReference type="ChEBI" id="CHEBI:57540"/>
        <dbReference type="ChEBI" id="CHEBI:57945"/>
        <dbReference type="EC" id="7.1.1.2"/>
    </reaction>
</comment>
<evidence type="ECO:0000256" key="8">
    <source>
        <dbReference type="ARBA" id="ARBA00022692"/>
    </source>
</evidence>
<evidence type="ECO:0000256" key="12">
    <source>
        <dbReference type="ARBA" id="ARBA00022989"/>
    </source>
</evidence>
<keyword evidence="9 18" id="KW-0999">Mitochondrion inner membrane</keyword>
<organism evidence="20">
    <name type="scientific">Astrotischeria sp. MJT-2014</name>
    <dbReference type="NCBI Taxonomy" id="1498835"/>
    <lineage>
        <taxon>Eukaryota</taxon>
        <taxon>Metazoa</taxon>
        <taxon>Ecdysozoa</taxon>
        <taxon>Arthropoda</taxon>
        <taxon>Hexapoda</taxon>
        <taxon>Insecta</taxon>
        <taxon>Pterygota</taxon>
        <taxon>Neoptera</taxon>
        <taxon>Endopterygota</taxon>
        <taxon>Lepidoptera</taxon>
        <taxon>Glossata</taxon>
        <taxon>Nepticuloidea</taxon>
        <taxon>Tischeriidae</taxon>
        <taxon>Astrotischeria</taxon>
    </lineage>
</organism>
<geneLocation type="mitochondrion" evidence="20"/>
<keyword evidence="13 18" id="KW-0520">NAD</keyword>
<evidence type="ECO:0000256" key="16">
    <source>
        <dbReference type="ARBA" id="ARBA00023136"/>
    </source>
</evidence>
<dbReference type="PANTHER" id="PTHR46552:SF1">
    <property type="entry name" value="NADH-UBIQUINONE OXIDOREDUCTASE CHAIN 2"/>
    <property type="match status" value="1"/>
</dbReference>
<keyword evidence="16 18" id="KW-0472">Membrane</keyword>
<evidence type="ECO:0000256" key="5">
    <source>
        <dbReference type="ARBA" id="ARBA00021008"/>
    </source>
</evidence>
<dbReference type="GO" id="GO:0008137">
    <property type="term" value="F:NADH dehydrogenase (ubiquinone) activity"/>
    <property type="evidence" value="ECO:0007669"/>
    <property type="project" value="UniProtKB-EC"/>
</dbReference>
<dbReference type="AlphaFoldDB" id="A0A076EG58"/>
<evidence type="ECO:0000256" key="7">
    <source>
        <dbReference type="ARBA" id="ARBA00022660"/>
    </source>
</evidence>
<feature type="transmembrane region" description="Helical" evidence="18">
    <location>
        <begin position="62"/>
        <end position="88"/>
    </location>
</feature>
<evidence type="ECO:0000256" key="2">
    <source>
        <dbReference type="ARBA" id="ARBA00004448"/>
    </source>
</evidence>
<comment type="function">
    <text evidence="1">Core subunit of the mitochondrial membrane respiratory chain NADH dehydrogenase (Complex I) that is believed to belong to the minimal assembly required for catalysis. Complex I functions in the transfer of electrons from NADH to the respiratory chain. The immediate electron acceptor for the enzyme is believed to be ubiquinone.</text>
</comment>
<dbReference type="InterPro" id="IPR003917">
    <property type="entry name" value="NADH_UbQ_OxRdtase_chain2"/>
</dbReference>
<feature type="transmembrane region" description="Helical" evidence="18">
    <location>
        <begin position="198"/>
        <end position="218"/>
    </location>
</feature>
<evidence type="ECO:0000256" key="13">
    <source>
        <dbReference type="ARBA" id="ARBA00023027"/>
    </source>
</evidence>
<name>A0A076EG58_9NEOP</name>
<feature type="transmembrane region" description="Helical" evidence="18">
    <location>
        <begin position="143"/>
        <end position="162"/>
    </location>
</feature>
<evidence type="ECO:0000259" key="19">
    <source>
        <dbReference type="Pfam" id="PF00361"/>
    </source>
</evidence>
<comment type="subcellular location">
    <subcellularLocation>
        <location evidence="2 18">Mitochondrion inner membrane</location>
        <topology evidence="2 18">Multi-pass membrane protein</topology>
    </subcellularLocation>
</comment>
<keyword evidence="8 18" id="KW-0812">Transmembrane</keyword>
<evidence type="ECO:0000256" key="4">
    <source>
        <dbReference type="ARBA" id="ARBA00012944"/>
    </source>
</evidence>
<comment type="function">
    <text evidence="18">Core subunit of the mitochondrial membrane respiratory chain NADH dehydrogenase (Complex I) which catalyzes electron transfer from NADH through the respiratory chain, using ubiquinone as an electron acceptor. Essential for the catalytic activity and assembly of complex I.</text>
</comment>
<keyword evidence="7 18" id="KW-0679">Respiratory chain</keyword>
<evidence type="ECO:0000256" key="1">
    <source>
        <dbReference type="ARBA" id="ARBA00003257"/>
    </source>
</evidence>
<comment type="similarity">
    <text evidence="3 18">Belongs to the complex I subunit 2 family.</text>
</comment>
<keyword evidence="6" id="KW-0813">Transport</keyword>
<evidence type="ECO:0000256" key="3">
    <source>
        <dbReference type="ARBA" id="ARBA00007012"/>
    </source>
</evidence>
<dbReference type="GO" id="GO:0005743">
    <property type="term" value="C:mitochondrial inner membrane"/>
    <property type="evidence" value="ECO:0007669"/>
    <property type="project" value="UniProtKB-SubCell"/>
</dbReference>
<dbReference type="Pfam" id="PF00361">
    <property type="entry name" value="Proton_antipo_M"/>
    <property type="match status" value="1"/>
</dbReference>
<keyword evidence="10 18" id="KW-1278">Translocase</keyword>
<feature type="transmembrane region" description="Helical" evidence="18">
    <location>
        <begin position="12"/>
        <end position="35"/>
    </location>
</feature>
<evidence type="ECO:0000256" key="18">
    <source>
        <dbReference type="RuleBase" id="RU003403"/>
    </source>
</evidence>
<feature type="transmembrane region" description="Helical" evidence="18">
    <location>
        <begin position="313"/>
        <end position="337"/>
    </location>
</feature>
<feature type="transmembrane region" description="Helical" evidence="18">
    <location>
        <begin position="230"/>
        <end position="249"/>
    </location>
</feature>
<feature type="transmembrane region" description="Helical" evidence="18">
    <location>
        <begin position="269"/>
        <end position="292"/>
    </location>
</feature>
<evidence type="ECO:0000256" key="10">
    <source>
        <dbReference type="ARBA" id="ARBA00022967"/>
    </source>
</evidence>
<protein>
    <recommendedName>
        <fullName evidence="5 18">NADH-ubiquinone oxidoreductase chain 2</fullName>
        <ecNumber evidence="4 18">7.1.1.2</ecNumber>
    </recommendedName>
</protein>
<keyword evidence="12 18" id="KW-1133">Transmembrane helix</keyword>
<feature type="domain" description="NADH:quinone oxidoreductase/Mrp antiporter transmembrane" evidence="19">
    <location>
        <begin position="26"/>
        <end position="283"/>
    </location>
</feature>
<dbReference type="PANTHER" id="PTHR46552">
    <property type="entry name" value="NADH-UBIQUINONE OXIDOREDUCTASE CHAIN 2"/>
    <property type="match status" value="1"/>
</dbReference>
<dbReference type="EMBL" id="KJ508056">
    <property type="protein sequence ID" value="AII02468.1"/>
    <property type="molecule type" value="Genomic_DNA"/>
</dbReference>
<evidence type="ECO:0000256" key="14">
    <source>
        <dbReference type="ARBA" id="ARBA00023075"/>
    </source>
</evidence>
<dbReference type="EC" id="7.1.1.2" evidence="4 18"/>
<dbReference type="PRINTS" id="PR01436">
    <property type="entry name" value="NADHDHGNASE2"/>
</dbReference>
<keyword evidence="14 18" id="KW-0830">Ubiquinone</keyword>
<feature type="transmembrane region" description="Helical" evidence="18">
    <location>
        <begin position="109"/>
        <end position="131"/>
    </location>
</feature>
<evidence type="ECO:0000256" key="9">
    <source>
        <dbReference type="ARBA" id="ARBA00022792"/>
    </source>
</evidence>
<evidence type="ECO:0000256" key="15">
    <source>
        <dbReference type="ARBA" id="ARBA00023128"/>
    </source>
</evidence>
<gene>
    <name evidence="20" type="primary">ND2</name>
</gene>
<evidence type="ECO:0000313" key="20">
    <source>
        <dbReference type="EMBL" id="AII02468.1"/>
    </source>
</evidence>
<dbReference type="InterPro" id="IPR001750">
    <property type="entry name" value="ND/Mrp_TM"/>
</dbReference>
<evidence type="ECO:0000256" key="6">
    <source>
        <dbReference type="ARBA" id="ARBA00022448"/>
    </source>
</evidence>
<evidence type="ECO:0000256" key="17">
    <source>
        <dbReference type="ARBA" id="ARBA00049551"/>
    </source>
</evidence>
<reference evidence="20" key="1">
    <citation type="journal article" date="2014" name="Mol. Phylogenet. Evol.">
        <title>Towards a mitogenomic phylogeny of Lepidoptera.</title>
        <authorList>
            <person name="Timmermans M.J."/>
            <person name="Lees D.C."/>
            <person name="Simonsen T.J."/>
        </authorList>
    </citation>
    <scope>NUCLEOTIDE SEQUENCE</scope>
</reference>
<accession>A0A076EG58</accession>
<evidence type="ECO:0000256" key="11">
    <source>
        <dbReference type="ARBA" id="ARBA00022982"/>
    </source>
</evidence>
<dbReference type="InterPro" id="IPR050175">
    <property type="entry name" value="Complex_I_Subunit_2"/>
</dbReference>